<evidence type="ECO:0000313" key="2">
    <source>
        <dbReference type="Proteomes" id="UP001529256"/>
    </source>
</evidence>
<dbReference type="EMBL" id="JAUDEA010000025">
    <property type="protein sequence ID" value="MDM8271929.1"/>
    <property type="molecule type" value="Genomic_DNA"/>
</dbReference>
<comment type="caution">
    <text evidence="1">The sequence shown here is derived from an EMBL/GenBank/DDBJ whole genome shotgun (WGS) entry which is preliminary data.</text>
</comment>
<dbReference type="RefSeq" id="WP_289512004.1">
    <property type="nucleotide sequence ID" value="NZ_JAUDEA010000025.1"/>
</dbReference>
<protein>
    <submittedName>
        <fullName evidence="1">Uncharacterized protein</fullName>
    </submittedName>
</protein>
<organism evidence="1 2">
    <name type="scientific">Thermophilibacter provencensis</name>
    <dbReference type="NCBI Taxonomy" id="1852386"/>
    <lineage>
        <taxon>Bacteria</taxon>
        <taxon>Bacillati</taxon>
        <taxon>Actinomycetota</taxon>
        <taxon>Coriobacteriia</taxon>
        <taxon>Coriobacteriales</taxon>
        <taxon>Atopobiaceae</taxon>
        <taxon>Thermophilibacter</taxon>
    </lineage>
</organism>
<name>A0ABT7V7I0_9ACTN</name>
<sequence length="219" mass="24311">MFDKKRTAGQLYGVLGHLMGDVDEIAEADYKQYLAGIQPGEVVRPRGKLTTEEGRKRLLARASRSYARIAELCDEAEREMGEEMAQAPSAEAISYLESLRGRAHVTRAEMEAAYRKYSDNWSVYRSLKEIELRQIKKGDKVACPQFSNTLEGGQEFLDAARKVAESFVHDVASESFKDETSRKSKASWTLMLMNGYAEGKFGPEVLADAGRLAGEGEGA</sequence>
<keyword evidence="2" id="KW-1185">Reference proteome</keyword>
<evidence type="ECO:0000313" key="1">
    <source>
        <dbReference type="EMBL" id="MDM8271929.1"/>
    </source>
</evidence>
<proteinExistence type="predicted"/>
<gene>
    <name evidence="1" type="ORF">QUW25_09655</name>
</gene>
<reference evidence="1" key="2">
    <citation type="submission" date="2023-06" db="EMBL/GenBank/DDBJ databases">
        <authorList>
            <person name="Zeman M."/>
            <person name="Kubasova T."/>
            <person name="Jahodarova E."/>
            <person name="Nykrynova M."/>
            <person name="Rychlik I."/>
        </authorList>
    </citation>
    <scope>NUCLEOTIDE SEQUENCE</scope>
    <source>
        <strain evidence="1">153_Feed</strain>
    </source>
</reference>
<reference evidence="1" key="1">
    <citation type="submission" date="2023-06" db="EMBL/GenBank/DDBJ databases">
        <title>Identification and characterization of horizontal gene transfer across gut microbiota members of farm animals based on homology search.</title>
        <authorList>
            <person name="Schwarzerova J."/>
            <person name="Nykrynova M."/>
            <person name="Jureckova K."/>
            <person name="Cejkova D."/>
            <person name="Rychlik I."/>
        </authorList>
    </citation>
    <scope>NUCLEOTIDE SEQUENCE</scope>
    <source>
        <strain evidence="1">153_Feed</strain>
    </source>
</reference>
<accession>A0ABT7V7I0</accession>
<dbReference type="Proteomes" id="UP001529256">
    <property type="component" value="Unassembled WGS sequence"/>
</dbReference>